<comment type="similarity">
    <text evidence="1 9">Belongs to the peptidase A1 family.</text>
</comment>
<dbReference type="InterPro" id="IPR001969">
    <property type="entry name" value="Aspartic_peptidase_AS"/>
</dbReference>
<keyword evidence="5 8" id="KW-1015">Disulfide bond</keyword>
<dbReference type="EMBL" id="KE346374">
    <property type="protein sequence ID" value="KJE97625.1"/>
    <property type="molecule type" value="Genomic_DNA"/>
</dbReference>
<dbReference type="PROSITE" id="PS00141">
    <property type="entry name" value="ASP_PROTEASE"/>
    <property type="match status" value="1"/>
</dbReference>
<evidence type="ECO:0000256" key="5">
    <source>
        <dbReference type="ARBA" id="ARBA00023157"/>
    </source>
</evidence>
<dbReference type="PANTHER" id="PTHR47966:SF51">
    <property type="entry name" value="BETA-SITE APP-CLEAVING ENZYME, ISOFORM A-RELATED"/>
    <property type="match status" value="1"/>
</dbReference>
<proteinExistence type="inferred from homology"/>
<evidence type="ECO:0000256" key="8">
    <source>
        <dbReference type="PIRSR" id="PIRSR601461-2"/>
    </source>
</evidence>
<feature type="domain" description="Peptidase A1" evidence="12">
    <location>
        <begin position="107"/>
        <end position="504"/>
    </location>
</feature>
<dbReference type="InterPro" id="IPR021109">
    <property type="entry name" value="Peptidase_aspartic_dom_sf"/>
</dbReference>
<feature type="disulfide bond" evidence="8">
    <location>
        <begin position="426"/>
        <end position="463"/>
    </location>
</feature>
<dbReference type="PRINTS" id="PR00792">
    <property type="entry name" value="PEPSIN"/>
</dbReference>
<dbReference type="Gene3D" id="1.10.225.10">
    <property type="entry name" value="Saposin-like"/>
    <property type="match status" value="1"/>
</dbReference>
<dbReference type="SUPFAM" id="SSF50630">
    <property type="entry name" value="Acid proteases"/>
    <property type="match status" value="1"/>
</dbReference>
<evidence type="ECO:0000256" key="9">
    <source>
        <dbReference type="RuleBase" id="RU000454"/>
    </source>
</evidence>
<dbReference type="InterPro" id="IPR011001">
    <property type="entry name" value="Saposin-like"/>
</dbReference>
<dbReference type="PROSITE" id="PS51767">
    <property type="entry name" value="PEPTIDASE_A1"/>
    <property type="match status" value="1"/>
</dbReference>
<evidence type="ECO:0000256" key="2">
    <source>
        <dbReference type="ARBA" id="ARBA00022670"/>
    </source>
</evidence>
<name>A0A0D2WX29_CAPO3</name>
<evidence type="ECO:0000259" key="12">
    <source>
        <dbReference type="PROSITE" id="PS51767"/>
    </source>
</evidence>
<keyword evidence="10" id="KW-1133">Transmembrane helix</keyword>
<dbReference type="GO" id="GO:0006629">
    <property type="term" value="P:lipid metabolic process"/>
    <property type="evidence" value="ECO:0007669"/>
    <property type="project" value="InterPro"/>
</dbReference>
<dbReference type="FunCoup" id="A0A0D2WX29">
    <property type="interactions" value="30"/>
</dbReference>
<dbReference type="Pfam" id="PF00026">
    <property type="entry name" value="Asp"/>
    <property type="match status" value="1"/>
</dbReference>
<evidence type="ECO:0000256" key="6">
    <source>
        <dbReference type="ARBA" id="ARBA00023180"/>
    </source>
</evidence>
<dbReference type="AlphaFoldDB" id="A0A0D2WX29"/>
<dbReference type="Proteomes" id="UP000008743">
    <property type="component" value="Unassembled WGS sequence"/>
</dbReference>
<dbReference type="FunFam" id="2.40.70.10:FF:000115">
    <property type="entry name" value="Lysosomal aspartic protease"/>
    <property type="match status" value="1"/>
</dbReference>
<evidence type="ECO:0000256" key="1">
    <source>
        <dbReference type="ARBA" id="ARBA00007447"/>
    </source>
</evidence>
<keyword evidence="4 9" id="KW-0378">Hydrolase</keyword>
<dbReference type="InterPro" id="IPR033121">
    <property type="entry name" value="PEPTIDASE_A1"/>
</dbReference>
<dbReference type="InterPro" id="IPR008139">
    <property type="entry name" value="SaposinB_dom"/>
</dbReference>
<feature type="domain" description="Saposin B-type" evidence="11">
    <location>
        <begin position="337"/>
        <end position="377"/>
    </location>
</feature>
<dbReference type="PANTHER" id="PTHR47966">
    <property type="entry name" value="BETA-SITE APP-CLEAVING ENZYME, ISOFORM A-RELATED"/>
    <property type="match status" value="1"/>
</dbReference>
<evidence type="ECO:0000313" key="13">
    <source>
        <dbReference type="EMBL" id="KJE97625.1"/>
    </source>
</evidence>
<keyword evidence="14" id="KW-1185">Reference proteome</keyword>
<evidence type="ECO:0000256" key="3">
    <source>
        <dbReference type="ARBA" id="ARBA00022750"/>
    </source>
</evidence>
<dbReference type="PhylomeDB" id="A0A0D2WX29"/>
<dbReference type="Gene3D" id="2.40.70.10">
    <property type="entry name" value="Acid Proteases"/>
    <property type="match status" value="2"/>
</dbReference>
<keyword evidence="2 9" id="KW-0645">Protease</keyword>
<dbReference type="STRING" id="595528.A0A0D2WX29"/>
<dbReference type="GO" id="GO:0004190">
    <property type="term" value="F:aspartic-type endopeptidase activity"/>
    <property type="evidence" value="ECO:0007669"/>
    <property type="project" value="UniProtKB-KW"/>
</dbReference>
<feature type="disulfide bond" evidence="8">
    <location>
        <begin position="138"/>
        <end position="145"/>
    </location>
</feature>
<evidence type="ECO:0000256" key="10">
    <source>
        <dbReference type="SAM" id="Phobius"/>
    </source>
</evidence>
<dbReference type="FunFam" id="2.40.70.10:FF:000044">
    <property type="entry name" value="Lysosomal aspartic protease"/>
    <property type="match status" value="1"/>
</dbReference>
<sequence>MLPPFPTALRIASNIFSSTSHSFLSKVLFAFGQQQSSFLFPFLFPMRFTAFVAVALLGLVALSAAIPVAPGVVKVAISKAPAAINPNRRSLGANPAVNLGNFENAQYYGEIEIGTPPQKFKVVFDTGSSNAWVPSATCKITDLPCDLHKKYHSEKSSTYVANGTTFAIQYGSGSLTGYLSQDTFTVAGLKVTNQVFAEATNEPGLAFVLARFDGLLGLGFQEISVLNVVPVFYNMVAQGLLNSASFAFWLSRNGTSILKPGGELVLGGVDPSHYTGAFTYIPVSKPGYWQFALDSVQVGSTTFGANTQGIADSGTSLLAGPVADVKKINAQIGAIGILAEECDMIIEQYEPIIVEGLVQRLDPVTICKEIGSCKANASTSCYTCKLLITALDAELGNNRTQAAIEAALEGQCNRLPSPDGESLVDCTKLDTMPTISFVLGGKSFPLTPKQYVLEVTSEGQSECISGFIGLDVPPPLGPLYILGDVFMGVYYTHFDMANKRVGFALST</sequence>
<evidence type="ECO:0000256" key="7">
    <source>
        <dbReference type="PIRSR" id="PIRSR601461-1"/>
    </source>
</evidence>
<keyword evidence="6" id="KW-0325">Glycoprotein</keyword>
<feature type="active site" evidence="7">
    <location>
        <position position="392"/>
    </location>
</feature>
<feature type="transmembrane region" description="Helical" evidence="10">
    <location>
        <begin position="48"/>
        <end position="69"/>
    </location>
</feature>
<keyword evidence="10" id="KW-0812">Transmembrane</keyword>
<keyword evidence="3 9" id="KW-0064">Aspartyl protease</keyword>
<dbReference type="Pfam" id="PF05184">
    <property type="entry name" value="SapB_1"/>
    <property type="match status" value="1"/>
</dbReference>
<dbReference type="InterPro" id="IPR008138">
    <property type="entry name" value="SapB_2"/>
</dbReference>
<dbReference type="Pfam" id="PF03489">
    <property type="entry name" value="SapB_2"/>
    <property type="match status" value="1"/>
</dbReference>
<dbReference type="SUPFAM" id="SSF47862">
    <property type="entry name" value="Saposin"/>
    <property type="match status" value="1"/>
</dbReference>
<accession>A0A0D2WX29</accession>
<dbReference type="GO" id="GO:0006508">
    <property type="term" value="P:proteolysis"/>
    <property type="evidence" value="ECO:0007669"/>
    <property type="project" value="UniProtKB-KW"/>
</dbReference>
<evidence type="ECO:0000313" key="14">
    <source>
        <dbReference type="Proteomes" id="UP000008743"/>
    </source>
</evidence>
<dbReference type="OrthoDB" id="771136at2759"/>
<gene>
    <name evidence="13" type="ORF">CAOG_007452</name>
</gene>
<reference evidence="14" key="1">
    <citation type="submission" date="2011-02" db="EMBL/GenBank/DDBJ databases">
        <title>The Genome Sequence of Capsaspora owczarzaki ATCC 30864.</title>
        <authorList>
            <person name="Russ C."/>
            <person name="Cuomo C."/>
            <person name="Burger G."/>
            <person name="Gray M.W."/>
            <person name="Holland P.W.H."/>
            <person name="King N."/>
            <person name="Lang F.B.F."/>
            <person name="Roger A.J."/>
            <person name="Ruiz-Trillo I."/>
            <person name="Young S.K."/>
            <person name="Zeng Q."/>
            <person name="Gargeya S."/>
            <person name="Alvarado L."/>
            <person name="Berlin A."/>
            <person name="Chapman S.B."/>
            <person name="Chen Z."/>
            <person name="Freedman E."/>
            <person name="Gellesch M."/>
            <person name="Goldberg J."/>
            <person name="Griggs A."/>
            <person name="Gujja S."/>
            <person name="Heilman E."/>
            <person name="Heiman D."/>
            <person name="Howarth C."/>
            <person name="Mehta T."/>
            <person name="Neiman D."/>
            <person name="Pearson M."/>
            <person name="Roberts A."/>
            <person name="Saif S."/>
            <person name="Shea T."/>
            <person name="Shenoy N."/>
            <person name="Sisk P."/>
            <person name="Stolte C."/>
            <person name="Sykes S."/>
            <person name="White J."/>
            <person name="Yandava C."/>
            <person name="Haas B."/>
            <person name="Nusbaum C."/>
            <person name="Birren B."/>
        </authorList>
    </citation>
    <scope>NUCLEOTIDE SEQUENCE</scope>
    <source>
        <strain evidence="14">ATCC 30864</strain>
    </source>
</reference>
<dbReference type="eggNOG" id="KOG1339">
    <property type="taxonomic scope" value="Eukaryota"/>
</dbReference>
<dbReference type="PROSITE" id="PS50015">
    <property type="entry name" value="SAP_B"/>
    <property type="match status" value="1"/>
</dbReference>
<evidence type="ECO:0000256" key="4">
    <source>
        <dbReference type="ARBA" id="ARBA00022801"/>
    </source>
</evidence>
<keyword evidence="10" id="KW-0472">Membrane</keyword>
<feature type="active site" evidence="7">
    <location>
        <position position="125"/>
    </location>
</feature>
<protein>
    <submittedName>
        <fullName evidence="13">Lysosomal aspartic protease</fullName>
    </submittedName>
</protein>
<evidence type="ECO:0000259" key="11">
    <source>
        <dbReference type="PROSITE" id="PS50015"/>
    </source>
</evidence>
<dbReference type="InterPro" id="IPR007856">
    <property type="entry name" value="SapB_1"/>
</dbReference>
<dbReference type="InterPro" id="IPR001461">
    <property type="entry name" value="Aspartic_peptidase_A1"/>
</dbReference>
<organism evidence="13 14">
    <name type="scientific">Capsaspora owczarzaki (strain ATCC 30864)</name>
    <dbReference type="NCBI Taxonomy" id="595528"/>
    <lineage>
        <taxon>Eukaryota</taxon>
        <taxon>Filasterea</taxon>
        <taxon>Capsaspora</taxon>
    </lineage>
</organism>
<dbReference type="InParanoid" id="A0A0D2WX29"/>